<dbReference type="SUPFAM" id="SSF56672">
    <property type="entry name" value="DNA/RNA polymerases"/>
    <property type="match status" value="1"/>
</dbReference>
<keyword evidence="4" id="KW-0460">Magnesium</keyword>
<dbReference type="InterPro" id="IPR000477">
    <property type="entry name" value="RT_dom"/>
</dbReference>
<sequence length="309" mass="35503">MLKYVLHIKNGDLLRQDCVVSMISPYIDKTKKPRLIEPPQAELKTVQKRMKTLLGKIQVPDNVFSGIKGRSYSDNARLHLGKSKRNLYKIDLTAFFPSISRETVYRFFFEDLCCSPDVAEILTNLTTVDLKKLNQSSLLEVYDFLANKGVKCYNHLISGAPTSQILSYLVNHKMFDELQSLSDKSNVTMTIYVDDVVFSSEHKISSEFRQSVLFLIKKYNYQVSRKKVKGYSKTYPKLVTGVIINSEGRATIKNALRKKIMVEYEHLRNNPDDIKSRQRLRGLVTAARQVDKSAYPNIRKFAFDNPAKN</sequence>
<dbReference type="InterPro" id="IPR000123">
    <property type="entry name" value="Reverse_transcriptase_msDNA"/>
</dbReference>
<accession>A0A1Y4LMM1</accession>
<evidence type="ECO:0000256" key="5">
    <source>
        <dbReference type="ARBA" id="ARBA00022918"/>
    </source>
</evidence>
<evidence type="ECO:0000259" key="8">
    <source>
        <dbReference type="Pfam" id="PF00078"/>
    </source>
</evidence>
<dbReference type="AlphaFoldDB" id="A0A1Y4LMM1"/>
<dbReference type="EMBL" id="NFKL01000011">
    <property type="protein sequence ID" value="OUP57944.1"/>
    <property type="molecule type" value="Genomic_DNA"/>
</dbReference>
<keyword evidence="5 9" id="KW-0695">RNA-directed DNA polymerase</keyword>
<feature type="domain" description="Reverse transcriptase" evidence="8">
    <location>
        <begin position="30"/>
        <end position="235"/>
    </location>
</feature>
<dbReference type="GO" id="GO:0051607">
    <property type="term" value="P:defense response to virus"/>
    <property type="evidence" value="ECO:0007669"/>
    <property type="project" value="UniProtKB-KW"/>
</dbReference>
<dbReference type="Pfam" id="PF00078">
    <property type="entry name" value="RVT_1"/>
    <property type="match status" value="1"/>
</dbReference>
<evidence type="ECO:0000256" key="1">
    <source>
        <dbReference type="ARBA" id="ARBA00022679"/>
    </source>
</evidence>
<reference evidence="10" key="1">
    <citation type="submission" date="2017-04" db="EMBL/GenBank/DDBJ databases">
        <title>Function of individual gut microbiota members based on whole genome sequencing of pure cultures obtained from chicken caecum.</title>
        <authorList>
            <person name="Medvecky M."/>
            <person name="Cejkova D."/>
            <person name="Polansky O."/>
            <person name="Karasova D."/>
            <person name="Kubasova T."/>
            <person name="Cizek A."/>
            <person name="Rychlik I."/>
        </authorList>
    </citation>
    <scope>NUCLEOTIDE SEQUENCE [LARGE SCALE GENOMIC DNA]</scope>
    <source>
        <strain evidence="10">An179</strain>
    </source>
</reference>
<comment type="similarity">
    <text evidence="7">Belongs to the bacterial reverse transcriptase family.</text>
</comment>
<dbReference type="PRINTS" id="PR00866">
    <property type="entry name" value="RNADNAPOLMS"/>
</dbReference>
<evidence type="ECO:0000256" key="7">
    <source>
        <dbReference type="ARBA" id="ARBA00034120"/>
    </source>
</evidence>
<comment type="caution">
    <text evidence="9">The sequence shown here is derived from an EMBL/GenBank/DDBJ whole genome shotgun (WGS) entry which is preliminary data.</text>
</comment>
<gene>
    <name evidence="9" type="ORF">B5F15_08510</name>
</gene>
<dbReference type="GO" id="GO:0003723">
    <property type="term" value="F:RNA binding"/>
    <property type="evidence" value="ECO:0007669"/>
    <property type="project" value="InterPro"/>
</dbReference>
<evidence type="ECO:0000256" key="6">
    <source>
        <dbReference type="ARBA" id="ARBA00023118"/>
    </source>
</evidence>
<evidence type="ECO:0000313" key="9">
    <source>
        <dbReference type="EMBL" id="OUP57944.1"/>
    </source>
</evidence>
<evidence type="ECO:0000256" key="3">
    <source>
        <dbReference type="ARBA" id="ARBA00022723"/>
    </source>
</evidence>
<keyword evidence="2" id="KW-0548">Nucleotidyltransferase</keyword>
<keyword evidence="1" id="KW-0808">Transferase</keyword>
<keyword evidence="6" id="KW-0051">Antiviral defense</keyword>
<dbReference type="CDD" id="cd03487">
    <property type="entry name" value="RT_Bac_retron_II"/>
    <property type="match status" value="1"/>
</dbReference>
<dbReference type="Proteomes" id="UP000195326">
    <property type="component" value="Unassembled WGS sequence"/>
</dbReference>
<keyword evidence="3" id="KW-0479">Metal-binding</keyword>
<protein>
    <submittedName>
        <fullName evidence="9">Reverse transcriptase (RNA-dependent DNA polymerase)</fullName>
    </submittedName>
</protein>
<dbReference type="GO" id="GO:0046872">
    <property type="term" value="F:metal ion binding"/>
    <property type="evidence" value="ECO:0007669"/>
    <property type="project" value="UniProtKB-KW"/>
</dbReference>
<evidence type="ECO:0000256" key="4">
    <source>
        <dbReference type="ARBA" id="ARBA00022842"/>
    </source>
</evidence>
<proteinExistence type="inferred from homology"/>
<organism evidence="9 10">
    <name type="scientific">Butyricicoccus pullicaecorum</name>
    <dbReference type="NCBI Taxonomy" id="501571"/>
    <lineage>
        <taxon>Bacteria</taxon>
        <taxon>Bacillati</taxon>
        <taxon>Bacillota</taxon>
        <taxon>Clostridia</taxon>
        <taxon>Eubacteriales</taxon>
        <taxon>Butyricicoccaceae</taxon>
        <taxon>Butyricicoccus</taxon>
    </lineage>
</organism>
<evidence type="ECO:0000256" key="2">
    <source>
        <dbReference type="ARBA" id="ARBA00022695"/>
    </source>
</evidence>
<name>A0A1Y4LMM1_9FIRM</name>
<dbReference type="GO" id="GO:0003964">
    <property type="term" value="F:RNA-directed DNA polymerase activity"/>
    <property type="evidence" value="ECO:0007669"/>
    <property type="project" value="UniProtKB-KW"/>
</dbReference>
<evidence type="ECO:0000313" key="10">
    <source>
        <dbReference type="Proteomes" id="UP000195326"/>
    </source>
</evidence>
<dbReference type="InterPro" id="IPR043502">
    <property type="entry name" value="DNA/RNA_pol_sf"/>
</dbReference>